<proteinExistence type="predicted"/>
<evidence type="ECO:0000256" key="1">
    <source>
        <dbReference type="SAM" id="Phobius"/>
    </source>
</evidence>
<evidence type="ECO:0000313" key="3">
    <source>
        <dbReference type="Proteomes" id="UP000799424"/>
    </source>
</evidence>
<organism evidence="2 3">
    <name type="scientific">Ophiobolus disseminans</name>
    <dbReference type="NCBI Taxonomy" id="1469910"/>
    <lineage>
        <taxon>Eukaryota</taxon>
        <taxon>Fungi</taxon>
        <taxon>Dikarya</taxon>
        <taxon>Ascomycota</taxon>
        <taxon>Pezizomycotina</taxon>
        <taxon>Dothideomycetes</taxon>
        <taxon>Pleosporomycetidae</taxon>
        <taxon>Pleosporales</taxon>
        <taxon>Pleosporineae</taxon>
        <taxon>Phaeosphaeriaceae</taxon>
        <taxon>Ophiobolus</taxon>
    </lineage>
</organism>
<dbReference type="AlphaFoldDB" id="A0A6A7A1S7"/>
<dbReference type="Proteomes" id="UP000799424">
    <property type="component" value="Unassembled WGS sequence"/>
</dbReference>
<gene>
    <name evidence="2" type="ORF">CC86DRAFT_19844</name>
</gene>
<dbReference type="EMBL" id="MU006225">
    <property type="protein sequence ID" value="KAF2826709.1"/>
    <property type="molecule type" value="Genomic_DNA"/>
</dbReference>
<reference evidence="2" key="1">
    <citation type="journal article" date="2020" name="Stud. Mycol.">
        <title>101 Dothideomycetes genomes: a test case for predicting lifestyles and emergence of pathogens.</title>
        <authorList>
            <person name="Haridas S."/>
            <person name="Albert R."/>
            <person name="Binder M."/>
            <person name="Bloem J."/>
            <person name="Labutti K."/>
            <person name="Salamov A."/>
            <person name="Andreopoulos B."/>
            <person name="Baker S."/>
            <person name="Barry K."/>
            <person name="Bills G."/>
            <person name="Bluhm B."/>
            <person name="Cannon C."/>
            <person name="Castanera R."/>
            <person name="Culley D."/>
            <person name="Daum C."/>
            <person name="Ezra D."/>
            <person name="Gonzalez J."/>
            <person name="Henrissat B."/>
            <person name="Kuo A."/>
            <person name="Liang C."/>
            <person name="Lipzen A."/>
            <person name="Lutzoni F."/>
            <person name="Magnuson J."/>
            <person name="Mondo S."/>
            <person name="Nolan M."/>
            <person name="Ohm R."/>
            <person name="Pangilinan J."/>
            <person name="Park H.-J."/>
            <person name="Ramirez L."/>
            <person name="Alfaro M."/>
            <person name="Sun H."/>
            <person name="Tritt A."/>
            <person name="Yoshinaga Y."/>
            <person name="Zwiers L.-H."/>
            <person name="Turgeon B."/>
            <person name="Goodwin S."/>
            <person name="Spatafora J."/>
            <person name="Crous P."/>
            <person name="Grigoriev I."/>
        </authorList>
    </citation>
    <scope>NUCLEOTIDE SEQUENCE</scope>
    <source>
        <strain evidence="2">CBS 113818</strain>
    </source>
</reference>
<sequence>MSYKKKVKVIAALDISVIILVVTSLRLKALQLAVSTDFTYSKSYLSLLSAAGCLLSIVLCGAIAIYRILIDAKIRMSRDIQIPVPVHRRIYNQTFITLGSLGWSRRGGQLLSESVRTEQTDTYG</sequence>
<keyword evidence="1" id="KW-0472">Membrane</keyword>
<keyword evidence="1" id="KW-1133">Transmembrane helix</keyword>
<evidence type="ECO:0000313" key="2">
    <source>
        <dbReference type="EMBL" id="KAF2826709.1"/>
    </source>
</evidence>
<feature type="transmembrane region" description="Helical" evidence="1">
    <location>
        <begin position="7"/>
        <end position="27"/>
    </location>
</feature>
<protein>
    <submittedName>
        <fullName evidence="2">Uncharacterized protein</fullName>
    </submittedName>
</protein>
<keyword evidence="3" id="KW-1185">Reference proteome</keyword>
<accession>A0A6A7A1S7</accession>
<feature type="transmembrane region" description="Helical" evidence="1">
    <location>
        <begin position="47"/>
        <end position="69"/>
    </location>
</feature>
<keyword evidence="1" id="KW-0812">Transmembrane</keyword>
<name>A0A6A7A1S7_9PLEO</name>